<keyword evidence="4 7" id="KW-0378">Hydrolase</keyword>
<evidence type="ECO:0000256" key="6">
    <source>
        <dbReference type="ARBA" id="ARBA00023157"/>
    </source>
</evidence>
<feature type="domain" description="Peptidase S1" evidence="8">
    <location>
        <begin position="1"/>
        <end position="250"/>
    </location>
</feature>
<accession>A0ABP1Q8Q5</accession>
<reference evidence="9 10" key="1">
    <citation type="submission" date="2024-08" db="EMBL/GenBank/DDBJ databases">
        <authorList>
            <person name="Cucini C."/>
            <person name="Frati F."/>
        </authorList>
    </citation>
    <scope>NUCLEOTIDE SEQUENCE [LARGE SCALE GENOMIC DNA]</scope>
</reference>
<evidence type="ECO:0000256" key="5">
    <source>
        <dbReference type="ARBA" id="ARBA00022825"/>
    </source>
</evidence>
<name>A0ABP1Q8Q5_9HEXA</name>
<protein>
    <recommendedName>
        <fullName evidence="8">Peptidase S1 domain-containing protein</fullName>
    </recommendedName>
</protein>
<dbReference type="PANTHER" id="PTHR24264:SF65">
    <property type="entry name" value="SRCR DOMAIN-CONTAINING PROTEIN"/>
    <property type="match status" value="1"/>
</dbReference>
<dbReference type="InterPro" id="IPR001314">
    <property type="entry name" value="Peptidase_S1A"/>
</dbReference>
<evidence type="ECO:0000256" key="1">
    <source>
        <dbReference type="ARBA" id="ARBA00004613"/>
    </source>
</evidence>
<sequence length="974" mass="104936">MNRADVNRLRLQIGDYNIYSTSDGQHQNRGASNVYYHRGFSMRTLYDDVAVIRLANPVSYNRNVQPICLSTNTNALENSVASVAGWGQLSDRGGTQSSILRTVGVRVWRHNDCVNTYKGRAPAGITNGMVCAGGSGYDSCKGDSGGPLSVTRNSRAEQIGIALDDEQEVTTLAPEDLTDSLPDGSKSRQQLPENYCVTNTGLSGTCETVQECFPRLFPPRTPGDNSDDDTPGQTGVYNQVLVKWLIEAAGFCRNSARANPDDSSSIRSTEKVCCATSKVSDTYPVEEQSNDTSTIDGDLAKKPCGYIKIDPKTLPDRIVGGRPAVSGEFPWQVAMIRRGQQFCGASLLDSKNVLTAAHCVEFMTQGDVKALRLNMGDLVLNTQSDGQHVERKAKRVLYHKGFSMKNLAHDIALIHLDRPVEFSKTVQPVCLHPGNPAYDTGASDADVSGWGTTSSGGSQSQRLLAVQLRIITQSDCNQKYSKAGKSVGPGMVCAGSPGKDSCQGDSGGPLVMDSRGQAKQVGIVSWGCASYPGVYRRSVFQIGNMKLCLLALAGLLFVGLAAAGTWMDEDTVIIDPFTPDTDTSSRLKRDEGVQELRVDEEDTVLIRSERCLTTKGRSGQCMSLRECFPLLFPIDPDVNMPPDMTLSDPLADQLIAASGFCGGGEYKSDSPSLFAQVVRAEVLVCCAIQSRIPTPLPPRQTNATLQNINPSRANCGTIKIDPKLLPQALDGTGGKIVGGRPAQKGEFPWIVALMSSNKQFCGGSLIDSQTVLTAAHCVQHMGAEETSKLTIQIGDHNIYSTSDGPHEVRTASRILYHRGFSMQHLHHDIALIHLARPVSNSKYVQTVCLHPGSPSYDNVYGDVAGWGQLRDNGPQPSTLQTASVKIWSHAECKQKYDGHAPAGIGEGMVCSGGSGKDSCRGDSGGPLTINSRSQAMEVGIVSFGIGCGSFPGVYTRVDRYLAWVSKNRKRSYYD</sequence>
<comment type="caution">
    <text evidence="9">The sequence shown here is derived from an EMBL/GenBank/DDBJ whole genome shotgun (WGS) entry which is preliminary data.</text>
</comment>
<evidence type="ECO:0000313" key="9">
    <source>
        <dbReference type="EMBL" id="CAL8093644.1"/>
    </source>
</evidence>
<keyword evidence="10" id="KW-1185">Reference proteome</keyword>
<dbReference type="PROSITE" id="PS50240">
    <property type="entry name" value="TRYPSIN_DOM"/>
    <property type="match status" value="3"/>
</dbReference>
<organism evidence="9 10">
    <name type="scientific">Orchesella dallaii</name>
    <dbReference type="NCBI Taxonomy" id="48710"/>
    <lineage>
        <taxon>Eukaryota</taxon>
        <taxon>Metazoa</taxon>
        <taxon>Ecdysozoa</taxon>
        <taxon>Arthropoda</taxon>
        <taxon>Hexapoda</taxon>
        <taxon>Collembola</taxon>
        <taxon>Entomobryomorpha</taxon>
        <taxon>Entomobryoidea</taxon>
        <taxon>Orchesellidae</taxon>
        <taxon>Orchesellinae</taxon>
        <taxon>Orchesella</taxon>
    </lineage>
</organism>
<evidence type="ECO:0000256" key="4">
    <source>
        <dbReference type="ARBA" id="ARBA00022801"/>
    </source>
</evidence>
<feature type="domain" description="Peptidase S1" evidence="8">
    <location>
        <begin position="318"/>
        <end position="572"/>
    </location>
</feature>
<comment type="subcellular location">
    <subcellularLocation>
        <location evidence="1">Secreted</location>
    </subcellularLocation>
</comment>
<dbReference type="PRINTS" id="PR00722">
    <property type="entry name" value="CHYMOTRYPSIN"/>
</dbReference>
<keyword evidence="3 7" id="KW-0645">Protease</keyword>
<evidence type="ECO:0000256" key="7">
    <source>
        <dbReference type="RuleBase" id="RU363034"/>
    </source>
</evidence>
<dbReference type="InterPro" id="IPR043504">
    <property type="entry name" value="Peptidase_S1_PA_chymotrypsin"/>
</dbReference>
<dbReference type="InterPro" id="IPR009003">
    <property type="entry name" value="Peptidase_S1_PA"/>
</dbReference>
<keyword evidence="6" id="KW-1015">Disulfide bond</keyword>
<dbReference type="EMBL" id="CAXLJM020000026">
    <property type="protein sequence ID" value="CAL8093644.1"/>
    <property type="molecule type" value="Genomic_DNA"/>
</dbReference>
<evidence type="ECO:0000256" key="2">
    <source>
        <dbReference type="ARBA" id="ARBA00022525"/>
    </source>
</evidence>
<dbReference type="PROSITE" id="PS00135">
    <property type="entry name" value="TRYPSIN_SER"/>
    <property type="match status" value="2"/>
</dbReference>
<keyword evidence="5 7" id="KW-0720">Serine protease</keyword>
<dbReference type="PROSITE" id="PS00134">
    <property type="entry name" value="TRYPSIN_HIS"/>
    <property type="match status" value="2"/>
</dbReference>
<dbReference type="InterPro" id="IPR018114">
    <property type="entry name" value="TRYPSIN_HIS"/>
</dbReference>
<dbReference type="SMART" id="SM00020">
    <property type="entry name" value="Tryp_SPc"/>
    <property type="match status" value="3"/>
</dbReference>
<evidence type="ECO:0000256" key="3">
    <source>
        <dbReference type="ARBA" id="ARBA00022670"/>
    </source>
</evidence>
<dbReference type="PANTHER" id="PTHR24264">
    <property type="entry name" value="TRYPSIN-RELATED"/>
    <property type="match status" value="1"/>
</dbReference>
<gene>
    <name evidence="9" type="ORF">ODALV1_LOCUS8553</name>
</gene>
<dbReference type="InterPro" id="IPR001254">
    <property type="entry name" value="Trypsin_dom"/>
</dbReference>
<evidence type="ECO:0000259" key="8">
    <source>
        <dbReference type="PROSITE" id="PS50240"/>
    </source>
</evidence>
<dbReference type="Pfam" id="PF00089">
    <property type="entry name" value="Trypsin"/>
    <property type="match status" value="3"/>
</dbReference>
<keyword evidence="2" id="KW-0964">Secreted</keyword>
<dbReference type="Proteomes" id="UP001642540">
    <property type="component" value="Unassembled WGS sequence"/>
</dbReference>
<dbReference type="SUPFAM" id="SSF50494">
    <property type="entry name" value="Trypsin-like serine proteases"/>
    <property type="match status" value="3"/>
</dbReference>
<feature type="domain" description="Peptidase S1" evidence="8">
    <location>
        <begin position="736"/>
        <end position="969"/>
    </location>
</feature>
<dbReference type="CDD" id="cd00190">
    <property type="entry name" value="Tryp_SPc"/>
    <property type="match status" value="3"/>
</dbReference>
<evidence type="ECO:0000313" key="10">
    <source>
        <dbReference type="Proteomes" id="UP001642540"/>
    </source>
</evidence>
<proteinExistence type="predicted"/>
<dbReference type="Gene3D" id="2.40.10.10">
    <property type="entry name" value="Trypsin-like serine proteases"/>
    <property type="match status" value="3"/>
</dbReference>
<dbReference type="InterPro" id="IPR050127">
    <property type="entry name" value="Serine_Proteases_S1"/>
</dbReference>
<dbReference type="InterPro" id="IPR033116">
    <property type="entry name" value="TRYPSIN_SER"/>
</dbReference>